<keyword evidence="8" id="KW-1185">Reference proteome</keyword>
<comment type="catalytic activity">
    <reaction evidence="5">
        <text>3'-dephospho-CoA + ATP = ADP + CoA + H(+)</text>
        <dbReference type="Rhea" id="RHEA:18245"/>
        <dbReference type="ChEBI" id="CHEBI:15378"/>
        <dbReference type="ChEBI" id="CHEBI:30616"/>
        <dbReference type="ChEBI" id="CHEBI:57287"/>
        <dbReference type="ChEBI" id="CHEBI:57328"/>
        <dbReference type="ChEBI" id="CHEBI:456216"/>
        <dbReference type="EC" id="2.7.1.24"/>
    </reaction>
</comment>
<comment type="pathway">
    <text evidence="5">Cofactor biosynthesis; coenzyme A biosynthesis; CoA from (R)-pantothenate: step 5/5.</text>
</comment>
<dbReference type="EC" id="2.7.1.24" evidence="5 6"/>
<keyword evidence="5" id="KW-0963">Cytoplasm</keyword>
<gene>
    <name evidence="5 7" type="primary">coaE</name>
    <name evidence="7" type="ORF">ACJHVH_07435</name>
</gene>
<evidence type="ECO:0000256" key="6">
    <source>
        <dbReference type="NCBIfam" id="TIGR00152"/>
    </source>
</evidence>
<dbReference type="NCBIfam" id="TIGR00152">
    <property type="entry name" value="dephospho-CoA kinase"/>
    <property type="match status" value="1"/>
</dbReference>
<dbReference type="PANTHER" id="PTHR10695">
    <property type="entry name" value="DEPHOSPHO-COA KINASE-RELATED"/>
    <property type="match status" value="1"/>
</dbReference>
<comment type="caution">
    <text evidence="7">The sequence shown here is derived from an EMBL/GenBank/DDBJ whole genome shotgun (WGS) entry which is preliminary data.</text>
</comment>
<evidence type="ECO:0000256" key="4">
    <source>
        <dbReference type="ARBA" id="ARBA00022993"/>
    </source>
</evidence>
<evidence type="ECO:0000256" key="2">
    <source>
        <dbReference type="ARBA" id="ARBA00022741"/>
    </source>
</evidence>
<evidence type="ECO:0000313" key="8">
    <source>
        <dbReference type="Proteomes" id="UP001624684"/>
    </source>
</evidence>
<comment type="function">
    <text evidence="5">Catalyzes the phosphorylation of the 3'-hydroxyl group of dephosphocoenzyme A to form coenzyme A.</text>
</comment>
<evidence type="ECO:0000313" key="7">
    <source>
        <dbReference type="EMBL" id="MFL1732822.1"/>
    </source>
</evidence>
<evidence type="ECO:0000256" key="5">
    <source>
        <dbReference type="HAMAP-Rule" id="MF_00376"/>
    </source>
</evidence>
<accession>A0ABW8UBJ3</accession>
<dbReference type="Pfam" id="PF01121">
    <property type="entry name" value="CoaE"/>
    <property type="match status" value="1"/>
</dbReference>
<dbReference type="HAMAP" id="MF_00376">
    <property type="entry name" value="Dephospho_CoA_kinase"/>
    <property type="match status" value="1"/>
</dbReference>
<feature type="binding site" evidence="5">
    <location>
        <begin position="12"/>
        <end position="17"/>
    </location>
    <ligand>
        <name>ATP</name>
        <dbReference type="ChEBI" id="CHEBI:30616"/>
    </ligand>
</feature>
<dbReference type="Proteomes" id="UP001624684">
    <property type="component" value="Unassembled WGS sequence"/>
</dbReference>
<dbReference type="Gene3D" id="3.40.50.300">
    <property type="entry name" value="P-loop containing nucleotide triphosphate hydrolases"/>
    <property type="match status" value="1"/>
</dbReference>
<keyword evidence="4 5" id="KW-0173">Coenzyme A biosynthesis</keyword>
<organism evidence="7 8">
    <name type="scientific">Moraxella oculi</name>
    <dbReference type="NCBI Taxonomy" id="2940516"/>
    <lineage>
        <taxon>Bacteria</taxon>
        <taxon>Pseudomonadati</taxon>
        <taxon>Pseudomonadota</taxon>
        <taxon>Gammaproteobacteria</taxon>
        <taxon>Moraxellales</taxon>
        <taxon>Moraxellaceae</taxon>
        <taxon>Moraxella</taxon>
    </lineage>
</organism>
<dbReference type="CDD" id="cd02022">
    <property type="entry name" value="DPCK"/>
    <property type="match status" value="1"/>
</dbReference>
<reference evidence="7 8" key="1">
    <citation type="submission" date="2024-11" db="EMBL/GenBank/DDBJ databases">
        <title>First Report of Moraxella oculi in Brazil in an Infectious Bovine Keratoconjunctivitis Outbreak.</title>
        <authorList>
            <person name="Carvalho C.V."/>
            <person name="Domingues R."/>
            <person name="Coutinho C."/>
            <person name="Honorio N.T.B.S."/>
            <person name="Faza D.R.L.R."/>
            <person name="Carvalho W.A."/>
            <person name="Machado A.B.F."/>
            <person name="Martins M.F."/>
            <person name="Gaspar E.B."/>
        </authorList>
    </citation>
    <scope>NUCLEOTIDE SEQUENCE [LARGE SCALE GENOMIC DNA]</scope>
    <source>
        <strain evidence="7 8">2117LE</strain>
    </source>
</reference>
<dbReference type="EMBL" id="JBJJXE010000012">
    <property type="protein sequence ID" value="MFL1732822.1"/>
    <property type="molecule type" value="Genomic_DNA"/>
</dbReference>
<sequence>MTLTVGLTGGIGSGKSVVSDWFAKQGIDVIDADVIAHAITTKGSVVLDELVHAFGDWVISDGNYNRPAMRQHILHNPSAIDTLNAITHPHIQAQIKDALHQSTSSYRILSVPLLVEGMSRSPNLAQLCDRILVVDLSQEKQIQRTLARDAAKSASKEDAASYVKTIIKKQASRQARLAVCDDVVNNGGTLDELYAQLQQLHQTYLDIADQVGFNPKSYL</sequence>
<comment type="subcellular location">
    <subcellularLocation>
        <location evidence="5">Cytoplasm</location>
    </subcellularLocation>
</comment>
<keyword evidence="5 7" id="KW-0418">Kinase</keyword>
<dbReference type="InterPro" id="IPR027417">
    <property type="entry name" value="P-loop_NTPase"/>
</dbReference>
<evidence type="ECO:0000256" key="1">
    <source>
        <dbReference type="ARBA" id="ARBA00009018"/>
    </source>
</evidence>
<dbReference type="GO" id="GO:0004140">
    <property type="term" value="F:dephospho-CoA kinase activity"/>
    <property type="evidence" value="ECO:0007669"/>
    <property type="project" value="UniProtKB-EC"/>
</dbReference>
<dbReference type="PANTHER" id="PTHR10695:SF46">
    <property type="entry name" value="BIFUNCTIONAL COENZYME A SYNTHASE-RELATED"/>
    <property type="match status" value="1"/>
</dbReference>
<dbReference type="RefSeq" id="WP_407069353.1">
    <property type="nucleotide sequence ID" value="NZ_JBJJXE010000012.1"/>
</dbReference>
<keyword evidence="3 5" id="KW-0067">ATP-binding</keyword>
<keyword evidence="2 5" id="KW-0547">Nucleotide-binding</keyword>
<dbReference type="InterPro" id="IPR001977">
    <property type="entry name" value="Depp_CoAkinase"/>
</dbReference>
<dbReference type="PROSITE" id="PS51219">
    <property type="entry name" value="DPCK"/>
    <property type="match status" value="1"/>
</dbReference>
<comment type="similarity">
    <text evidence="1 5">Belongs to the CoaE family.</text>
</comment>
<keyword evidence="5 7" id="KW-0808">Transferase</keyword>
<dbReference type="SUPFAM" id="SSF52540">
    <property type="entry name" value="P-loop containing nucleoside triphosphate hydrolases"/>
    <property type="match status" value="1"/>
</dbReference>
<proteinExistence type="inferred from homology"/>
<evidence type="ECO:0000256" key="3">
    <source>
        <dbReference type="ARBA" id="ARBA00022840"/>
    </source>
</evidence>
<name>A0ABW8UBJ3_9GAMM</name>
<protein>
    <recommendedName>
        <fullName evidence="5 6">Dephospho-CoA kinase</fullName>
        <ecNumber evidence="5 6">2.7.1.24</ecNumber>
    </recommendedName>
    <alternativeName>
        <fullName evidence="5">Dephosphocoenzyme A kinase</fullName>
    </alternativeName>
</protein>